<dbReference type="RefSeq" id="WP_096432309.1">
    <property type="nucleotide sequence ID" value="NZ_NTJD01000004.1"/>
</dbReference>
<proteinExistence type="predicted"/>
<keyword evidence="3" id="KW-1185">Reference proteome</keyword>
<evidence type="ECO:0008006" key="4">
    <source>
        <dbReference type="Google" id="ProtNLM"/>
    </source>
</evidence>
<dbReference type="Proteomes" id="UP000243507">
    <property type="component" value="Unassembled WGS sequence"/>
</dbReference>
<evidence type="ECO:0000256" key="1">
    <source>
        <dbReference type="SAM" id="Phobius"/>
    </source>
</evidence>
<accession>A0A2A4CQ34</accession>
<feature type="transmembrane region" description="Helical" evidence="1">
    <location>
        <begin position="159"/>
        <end position="180"/>
    </location>
</feature>
<name>A0A2A4CQ34_9RHOB</name>
<keyword evidence="1" id="KW-1133">Transmembrane helix</keyword>
<keyword evidence="1" id="KW-0472">Membrane</keyword>
<keyword evidence="1" id="KW-0812">Transmembrane</keyword>
<evidence type="ECO:0000313" key="3">
    <source>
        <dbReference type="Proteomes" id="UP000243507"/>
    </source>
</evidence>
<feature type="transmembrane region" description="Helical" evidence="1">
    <location>
        <begin position="77"/>
        <end position="96"/>
    </location>
</feature>
<organism evidence="2 3">
    <name type="scientific">Pseudothioclava arenosa</name>
    <dbReference type="NCBI Taxonomy" id="1795308"/>
    <lineage>
        <taxon>Bacteria</taxon>
        <taxon>Pseudomonadati</taxon>
        <taxon>Pseudomonadota</taxon>
        <taxon>Alphaproteobacteria</taxon>
        <taxon>Rhodobacterales</taxon>
        <taxon>Paracoccaceae</taxon>
        <taxon>Pseudothioclava</taxon>
    </lineage>
</organism>
<feature type="transmembrane region" description="Helical" evidence="1">
    <location>
        <begin position="211"/>
        <end position="230"/>
    </location>
</feature>
<gene>
    <name evidence="2" type="ORF">CLN94_06275</name>
</gene>
<reference evidence="2 3" key="1">
    <citation type="submission" date="2017-09" db="EMBL/GenBank/DDBJ databases">
        <title>A multilocus sequence analysis scheme for characterization of bacteria in the genus Thioclava.</title>
        <authorList>
            <person name="Liu Y."/>
            <person name="Shao Z."/>
        </authorList>
    </citation>
    <scope>NUCLEOTIDE SEQUENCE [LARGE SCALE GENOMIC DNA]</scope>
    <source>
        <strain evidence="2 3">CAU 1312</strain>
    </source>
</reference>
<feature type="transmembrane region" description="Helical" evidence="1">
    <location>
        <begin position="134"/>
        <end position="153"/>
    </location>
</feature>
<evidence type="ECO:0000313" key="2">
    <source>
        <dbReference type="EMBL" id="PCD76715.1"/>
    </source>
</evidence>
<dbReference type="OrthoDB" id="5189031at2"/>
<dbReference type="AlphaFoldDB" id="A0A2A4CQ34"/>
<feature type="transmembrane region" description="Helical" evidence="1">
    <location>
        <begin position="187"/>
        <end position="205"/>
    </location>
</feature>
<sequence length="237" mass="24777">MNDRIVRLAILILAIGFAVSPIFSNGFGGFYRESFPVQVARWPAQPVGWAFSIWGLIYLALIATAAQAVLRPASTSGWSRAALPLGLSLFIGLFWIEAAMRAPVLATGMILPMAAGAVAAMWRVGPTWREHAAVGLYAGWLTAASGVAVSVVLTGYGLLAPRIAAIALIGVVLVVAVAVAARRPAIWSYRAGVIWALVGVIVANLSVGDWLMAGICALGVVMMSVAHRLAPASSMRG</sequence>
<comment type="caution">
    <text evidence="2">The sequence shown here is derived from an EMBL/GenBank/DDBJ whole genome shotgun (WGS) entry which is preliminary data.</text>
</comment>
<feature type="transmembrane region" description="Helical" evidence="1">
    <location>
        <begin position="102"/>
        <end position="122"/>
    </location>
</feature>
<protein>
    <recommendedName>
        <fullName evidence="4">Tryptophan-rich sensory protein</fullName>
    </recommendedName>
</protein>
<feature type="transmembrane region" description="Helical" evidence="1">
    <location>
        <begin position="48"/>
        <end position="70"/>
    </location>
</feature>
<dbReference type="EMBL" id="NTJD01000004">
    <property type="protein sequence ID" value="PCD76715.1"/>
    <property type="molecule type" value="Genomic_DNA"/>
</dbReference>